<evidence type="ECO:0000256" key="3">
    <source>
        <dbReference type="ARBA" id="ARBA00022490"/>
    </source>
</evidence>
<feature type="compositionally biased region" description="Polar residues" evidence="6">
    <location>
        <begin position="154"/>
        <end position="168"/>
    </location>
</feature>
<protein>
    <submittedName>
        <fullName evidence="7">(spotted green pufferfish) hypothetical protein</fullName>
    </submittedName>
</protein>
<name>Q4SFM4_TETNG</name>
<keyword evidence="5" id="KW-0206">Cytoskeleton</keyword>
<evidence type="ECO:0000256" key="5">
    <source>
        <dbReference type="ARBA" id="ARBA00023212"/>
    </source>
</evidence>
<comment type="similarity">
    <text evidence="2">Belongs to the MAP7 family.</text>
</comment>
<feature type="region of interest" description="Disordered" evidence="6">
    <location>
        <begin position="51"/>
        <end position="347"/>
    </location>
</feature>
<dbReference type="AlphaFoldDB" id="Q4SFM4"/>
<evidence type="ECO:0000313" key="7">
    <source>
        <dbReference type="EMBL" id="CAG00558.1"/>
    </source>
</evidence>
<dbReference type="PANTHER" id="PTHR15073:SF3">
    <property type="entry name" value="MAP7 DOMAIN-CONTAINING PROTEIN 2"/>
    <property type="match status" value="1"/>
</dbReference>
<feature type="compositionally biased region" description="Basic and acidic residues" evidence="6">
    <location>
        <begin position="187"/>
        <end position="205"/>
    </location>
</feature>
<evidence type="ECO:0000256" key="2">
    <source>
        <dbReference type="ARBA" id="ARBA00007525"/>
    </source>
</evidence>
<feature type="compositionally biased region" description="Basic and acidic residues" evidence="6">
    <location>
        <begin position="332"/>
        <end position="347"/>
    </location>
</feature>
<comment type="subcellular location">
    <subcellularLocation>
        <location evidence="1">Cytoplasm</location>
        <location evidence="1">Cytoskeleton</location>
    </subcellularLocation>
</comment>
<feature type="compositionally biased region" description="Basic and acidic residues" evidence="6">
    <location>
        <begin position="234"/>
        <end position="271"/>
    </location>
</feature>
<dbReference type="KEGG" id="tng:GSTEN00019028G001"/>
<feature type="region of interest" description="Disordered" evidence="6">
    <location>
        <begin position="409"/>
        <end position="473"/>
    </location>
</feature>
<keyword evidence="3" id="KW-0963">Cytoplasm</keyword>
<sequence length="564" mass="64499">LRTDDRMRLAKERREERERSLAAREQLIREKERRARLQYERTVEERWRRLEEQRQKEELRRAAVEEKRRQQLEEERKERLRRERRTASPGCGSPVRRSESPASVSKHLESTSKYPAKYSSSDRRAEEKTVEREAKQMTEKKGTNNNIMHPASRADTNAELNKSGSSKGQVFEKHVRGNTAEQNKNQSPDRKDHMPPKMDSSEKKIQASAQNGETKQEPAPGTVKPAAGTTNAEEATRLLTERRRQARAQKELEEKKRELEEERRRRDEQQRKQISQEQQLQEAKAREEKELARQNQENKQKEQQTQLEKEMNVQANQKVEFQVKEPNTVKVTDAHTKGDRAEAAQEDNQKKLLVKDNSHQPNPAHTVADKRLKTGEEHKRVDIPLQQERQVNKTRFKTTDHISAVSAKLGDAKVEEKPSVMNGARDSEGGALMRGQSAAGGSQQQSLSGSATERRAVKGSQVDGKPVGTHLAIGHMSTPIIRLEPLGVKDSRDDMQSMEISPTSKGATYFNPRILTSGRVPAQQYDQQQSAGRSDGPDRQPHLLQTIPGSQHQRLQQEPHSWCC</sequence>
<keyword evidence="4" id="KW-0175">Coiled coil</keyword>
<dbReference type="Pfam" id="PF05672">
    <property type="entry name" value="MAP7"/>
    <property type="match status" value="1"/>
</dbReference>
<feature type="compositionally biased region" description="Polar residues" evidence="6">
    <location>
        <begin position="547"/>
        <end position="564"/>
    </location>
</feature>
<reference evidence="7" key="2">
    <citation type="submission" date="2004-02" db="EMBL/GenBank/DDBJ databases">
        <authorList>
            <consortium name="Genoscope"/>
            <consortium name="Whitehead Institute Centre for Genome Research"/>
        </authorList>
    </citation>
    <scope>NUCLEOTIDE SEQUENCE</scope>
</reference>
<dbReference type="InterPro" id="IPR008604">
    <property type="entry name" value="MAP7_fam"/>
</dbReference>
<dbReference type="OrthoDB" id="9950098at2759"/>
<comment type="caution">
    <text evidence="7">The sequence shown here is derived from an EMBL/GenBank/DDBJ whole genome shotgun (WGS) entry which is preliminary data.</text>
</comment>
<feature type="compositionally biased region" description="Basic and acidic residues" evidence="6">
    <location>
        <begin position="283"/>
        <end position="311"/>
    </location>
</feature>
<gene>
    <name evidence="7" type="ORF">GSTENG00019028001</name>
</gene>
<feature type="compositionally biased region" description="Basic and acidic residues" evidence="6">
    <location>
        <begin position="51"/>
        <end position="81"/>
    </location>
</feature>
<feature type="compositionally biased region" description="Low complexity" evidence="6">
    <location>
        <begin position="272"/>
        <end position="282"/>
    </location>
</feature>
<feature type="compositionally biased region" description="Basic and acidic residues" evidence="6">
    <location>
        <begin position="120"/>
        <end position="142"/>
    </location>
</feature>
<reference evidence="7" key="1">
    <citation type="journal article" date="2004" name="Nature">
        <title>Genome duplication in the teleost fish Tetraodon nigroviridis reveals the early vertebrate proto-karyotype.</title>
        <authorList>
            <person name="Jaillon O."/>
            <person name="Aury J.-M."/>
            <person name="Brunet F."/>
            <person name="Petit J.-L."/>
            <person name="Stange-Thomann N."/>
            <person name="Mauceli E."/>
            <person name="Bouneau L."/>
            <person name="Fischer C."/>
            <person name="Ozouf-Costaz C."/>
            <person name="Bernot A."/>
            <person name="Nicaud S."/>
            <person name="Jaffe D."/>
            <person name="Fisher S."/>
            <person name="Lutfalla G."/>
            <person name="Dossat C."/>
            <person name="Segurens B."/>
            <person name="Dasilva C."/>
            <person name="Salanoubat M."/>
            <person name="Levy M."/>
            <person name="Boudet N."/>
            <person name="Castellano S."/>
            <person name="Anthouard V."/>
            <person name="Jubin C."/>
            <person name="Castelli V."/>
            <person name="Katinka M."/>
            <person name="Vacherie B."/>
            <person name="Biemont C."/>
            <person name="Skalli Z."/>
            <person name="Cattolico L."/>
            <person name="Poulain J."/>
            <person name="De Berardinis V."/>
            <person name="Cruaud C."/>
            <person name="Duprat S."/>
            <person name="Brottier P."/>
            <person name="Coutanceau J.-P."/>
            <person name="Gouzy J."/>
            <person name="Parra G."/>
            <person name="Lardier G."/>
            <person name="Chapple C."/>
            <person name="McKernan K.J."/>
            <person name="McEwan P."/>
            <person name="Bosak S."/>
            <person name="Kellis M."/>
            <person name="Volff J.-N."/>
            <person name="Guigo R."/>
            <person name="Zody M.C."/>
            <person name="Mesirov J."/>
            <person name="Lindblad-Toh K."/>
            <person name="Birren B."/>
            <person name="Nusbaum C."/>
            <person name="Kahn D."/>
            <person name="Robinson-Rechavi M."/>
            <person name="Laudet V."/>
            <person name="Schachter V."/>
            <person name="Quetier F."/>
            <person name="Saurin W."/>
            <person name="Scarpelli C."/>
            <person name="Wincker P."/>
            <person name="Lander E.S."/>
            <person name="Weissenbach J."/>
            <person name="Roest Crollius H."/>
        </authorList>
    </citation>
    <scope>NUCLEOTIDE SEQUENCE [LARGE SCALE GENOMIC DNA]</scope>
</reference>
<accession>Q4SFM4</accession>
<proteinExistence type="inferred from homology"/>
<feature type="region of interest" description="Disordered" evidence="6">
    <location>
        <begin position="516"/>
        <end position="564"/>
    </location>
</feature>
<feature type="non-terminal residue" evidence="7">
    <location>
        <position position="564"/>
    </location>
</feature>
<dbReference type="GO" id="GO:0015630">
    <property type="term" value="C:microtubule cytoskeleton"/>
    <property type="evidence" value="ECO:0007669"/>
    <property type="project" value="InterPro"/>
</dbReference>
<dbReference type="InterPro" id="IPR051483">
    <property type="entry name" value="MAP7_domain-containing"/>
</dbReference>
<evidence type="ECO:0000256" key="4">
    <source>
        <dbReference type="ARBA" id="ARBA00023054"/>
    </source>
</evidence>
<feature type="compositionally biased region" description="Low complexity" evidence="6">
    <location>
        <begin position="435"/>
        <end position="451"/>
    </location>
</feature>
<feature type="region of interest" description="Disordered" evidence="6">
    <location>
        <begin position="1"/>
        <end position="21"/>
    </location>
</feature>
<dbReference type="PANTHER" id="PTHR15073">
    <property type="entry name" value="MICROTUBULE-ASSOCIATED PROTEIN"/>
    <property type="match status" value="1"/>
</dbReference>
<organism evidence="7">
    <name type="scientific">Tetraodon nigroviridis</name>
    <name type="common">Spotted green pufferfish</name>
    <name type="synonym">Chelonodon nigroviridis</name>
    <dbReference type="NCBI Taxonomy" id="99883"/>
    <lineage>
        <taxon>Eukaryota</taxon>
        <taxon>Metazoa</taxon>
        <taxon>Chordata</taxon>
        <taxon>Craniata</taxon>
        <taxon>Vertebrata</taxon>
        <taxon>Euteleostomi</taxon>
        <taxon>Actinopterygii</taxon>
        <taxon>Neopterygii</taxon>
        <taxon>Teleostei</taxon>
        <taxon>Neoteleostei</taxon>
        <taxon>Acanthomorphata</taxon>
        <taxon>Eupercaria</taxon>
        <taxon>Tetraodontiformes</taxon>
        <taxon>Tetradontoidea</taxon>
        <taxon>Tetraodontidae</taxon>
        <taxon>Tetraodon</taxon>
    </lineage>
</organism>
<evidence type="ECO:0000256" key="1">
    <source>
        <dbReference type="ARBA" id="ARBA00004245"/>
    </source>
</evidence>
<dbReference type="EMBL" id="CAAE01014601">
    <property type="protein sequence ID" value="CAG00558.1"/>
    <property type="molecule type" value="Genomic_DNA"/>
</dbReference>
<evidence type="ECO:0000256" key="6">
    <source>
        <dbReference type="SAM" id="MobiDB-lite"/>
    </source>
</evidence>
<dbReference type="GO" id="GO:0000226">
    <property type="term" value="P:microtubule cytoskeleton organization"/>
    <property type="evidence" value="ECO:0007669"/>
    <property type="project" value="InterPro"/>
</dbReference>